<keyword evidence="8" id="KW-1185">Reference proteome</keyword>
<dbReference type="InterPro" id="IPR013324">
    <property type="entry name" value="RNA_pol_sigma_r3/r4-like"/>
</dbReference>
<keyword evidence="3" id="KW-0731">Sigma factor</keyword>
<dbReference type="SUPFAM" id="SSF88946">
    <property type="entry name" value="Sigma2 domain of RNA polymerase sigma factors"/>
    <property type="match status" value="1"/>
</dbReference>
<gene>
    <name evidence="7" type="ORF">E1163_14670</name>
</gene>
<evidence type="ECO:0000259" key="5">
    <source>
        <dbReference type="Pfam" id="PF04542"/>
    </source>
</evidence>
<reference evidence="7 8" key="1">
    <citation type="submission" date="2019-02" db="EMBL/GenBank/DDBJ databases">
        <authorList>
            <person name="Goldberg S.R."/>
            <person name="Haltli B.A."/>
            <person name="Correa H."/>
            <person name="Russell K.G."/>
        </authorList>
    </citation>
    <scope>NUCLEOTIDE SEQUENCE [LARGE SCALE GENOMIC DNA]</scope>
    <source>
        <strain evidence="7 8">JCM 16186</strain>
    </source>
</reference>
<keyword evidence="4" id="KW-0804">Transcription</keyword>
<evidence type="ECO:0000256" key="2">
    <source>
        <dbReference type="ARBA" id="ARBA00023015"/>
    </source>
</evidence>
<feature type="domain" description="RNA polymerase sigma-70 region 2" evidence="5">
    <location>
        <begin position="23"/>
        <end position="88"/>
    </location>
</feature>
<dbReference type="EMBL" id="SMLW01000568">
    <property type="protein sequence ID" value="MTI26198.1"/>
    <property type="molecule type" value="Genomic_DNA"/>
</dbReference>
<evidence type="ECO:0000256" key="4">
    <source>
        <dbReference type="ARBA" id="ARBA00023163"/>
    </source>
</evidence>
<dbReference type="InterPro" id="IPR013249">
    <property type="entry name" value="RNA_pol_sigma70_r4_t2"/>
</dbReference>
<dbReference type="Proteomes" id="UP000798808">
    <property type="component" value="Unassembled WGS sequence"/>
</dbReference>
<protein>
    <submittedName>
        <fullName evidence="7">RNA polymerase sigma factor</fullName>
    </submittedName>
</protein>
<feature type="domain" description="RNA polymerase sigma factor 70 region 4 type 2" evidence="6">
    <location>
        <begin position="116"/>
        <end position="167"/>
    </location>
</feature>
<dbReference type="InterPro" id="IPR007627">
    <property type="entry name" value="RNA_pol_sigma70_r2"/>
</dbReference>
<dbReference type="InterPro" id="IPR013325">
    <property type="entry name" value="RNA_pol_sigma_r2"/>
</dbReference>
<organism evidence="7 8">
    <name type="scientific">Fulvivirga kasyanovii</name>
    <dbReference type="NCBI Taxonomy" id="396812"/>
    <lineage>
        <taxon>Bacteria</taxon>
        <taxon>Pseudomonadati</taxon>
        <taxon>Bacteroidota</taxon>
        <taxon>Cytophagia</taxon>
        <taxon>Cytophagales</taxon>
        <taxon>Fulvivirgaceae</taxon>
        <taxon>Fulvivirga</taxon>
    </lineage>
</organism>
<dbReference type="PANTHER" id="PTHR43133:SF46">
    <property type="entry name" value="RNA POLYMERASE SIGMA-70 FACTOR ECF SUBFAMILY"/>
    <property type="match status" value="1"/>
</dbReference>
<evidence type="ECO:0000256" key="3">
    <source>
        <dbReference type="ARBA" id="ARBA00023082"/>
    </source>
</evidence>
<evidence type="ECO:0000256" key="1">
    <source>
        <dbReference type="ARBA" id="ARBA00010641"/>
    </source>
</evidence>
<dbReference type="InterPro" id="IPR014284">
    <property type="entry name" value="RNA_pol_sigma-70_dom"/>
</dbReference>
<dbReference type="NCBIfam" id="TIGR02937">
    <property type="entry name" value="sigma70-ECF"/>
    <property type="match status" value="1"/>
</dbReference>
<sequence>MMDSEKALIDGCCKGDRKAQKQLFDLYSKKMMVVAMRYSKSDQEAEDILQESFIKIFEKIKTFRGESRLDFWVKRIVINTALNHQRSKLYLFPMVDVHELNFSEESTFSLADFHFRELLKMIQELPSGCQVIFNLFAVEGYSHKEIAQLLNISEGTSKSQYARAKSLLRDKIETEEKISYGNAR</sequence>
<evidence type="ECO:0000313" key="8">
    <source>
        <dbReference type="Proteomes" id="UP000798808"/>
    </source>
</evidence>
<proteinExistence type="inferred from homology"/>
<dbReference type="Gene3D" id="1.10.1740.10">
    <property type="match status" value="1"/>
</dbReference>
<dbReference type="Pfam" id="PF04542">
    <property type="entry name" value="Sigma70_r2"/>
    <property type="match status" value="1"/>
</dbReference>
<dbReference type="Gene3D" id="1.10.10.10">
    <property type="entry name" value="Winged helix-like DNA-binding domain superfamily/Winged helix DNA-binding domain"/>
    <property type="match status" value="1"/>
</dbReference>
<dbReference type="Pfam" id="PF08281">
    <property type="entry name" value="Sigma70_r4_2"/>
    <property type="match status" value="1"/>
</dbReference>
<comment type="caution">
    <text evidence="7">The sequence shown here is derived from an EMBL/GenBank/DDBJ whole genome shotgun (WGS) entry which is preliminary data.</text>
</comment>
<accession>A0ABW9RPW2</accession>
<dbReference type="SUPFAM" id="SSF88659">
    <property type="entry name" value="Sigma3 and sigma4 domains of RNA polymerase sigma factors"/>
    <property type="match status" value="1"/>
</dbReference>
<name>A0ABW9RPW2_9BACT</name>
<dbReference type="PANTHER" id="PTHR43133">
    <property type="entry name" value="RNA POLYMERASE ECF-TYPE SIGMA FACTO"/>
    <property type="match status" value="1"/>
</dbReference>
<keyword evidence="2" id="KW-0805">Transcription regulation</keyword>
<comment type="similarity">
    <text evidence="1">Belongs to the sigma-70 factor family. ECF subfamily.</text>
</comment>
<evidence type="ECO:0000259" key="6">
    <source>
        <dbReference type="Pfam" id="PF08281"/>
    </source>
</evidence>
<dbReference type="InterPro" id="IPR039425">
    <property type="entry name" value="RNA_pol_sigma-70-like"/>
</dbReference>
<dbReference type="InterPro" id="IPR036388">
    <property type="entry name" value="WH-like_DNA-bd_sf"/>
</dbReference>
<evidence type="ECO:0000313" key="7">
    <source>
        <dbReference type="EMBL" id="MTI26198.1"/>
    </source>
</evidence>